<protein>
    <submittedName>
        <fullName evidence="1">Uncharacterized protein</fullName>
    </submittedName>
</protein>
<keyword evidence="2" id="KW-1185">Reference proteome</keyword>
<accession>A0A151PDV2</accession>
<dbReference type="AlphaFoldDB" id="A0A151PDV2"/>
<comment type="caution">
    <text evidence="1">The sequence shown here is derived from an EMBL/GenBank/DDBJ whole genome shotgun (WGS) entry which is preliminary data.</text>
</comment>
<sequence>MKAHGVAPAGGLSDLAPAFSLGTAFPKSLHMIGGYFPWAGFPGEPLGYLDPLCQKAQAKLLLTTTGIWLMHFPRLILGCAALGDCKYPPWLPWTGCLGGVTASTQAGR</sequence>
<dbReference type="Proteomes" id="UP000050525">
    <property type="component" value="Unassembled WGS sequence"/>
</dbReference>
<gene>
    <name evidence="1" type="ORF">Y1Q_0019943</name>
</gene>
<evidence type="ECO:0000313" key="2">
    <source>
        <dbReference type="Proteomes" id="UP000050525"/>
    </source>
</evidence>
<evidence type="ECO:0000313" key="1">
    <source>
        <dbReference type="EMBL" id="KYO47223.1"/>
    </source>
</evidence>
<dbReference type="EMBL" id="AKHW03000474">
    <property type="protein sequence ID" value="KYO47223.1"/>
    <property type="molecule type" value="Genomic_DNA"/>
</dbReference>
<reference evidence="1 2" key="1">
    <citation type="journal article" date="2012" name="Genome Biol.">
        <title>Sequencing three crocodilian genomes to illuminate the evolution of archosaurs and amniotes.</title>
        <authorList>
            <person name="St John J.A."/>
            <person name="Braun E.L."/>
            <person name="Isberg S.R."/>
            <person name="Miles L.G."/>
            <person name="Chong A.Y."/>
            <person name="Gongora J."/>
            <person name="Dalzell P."/>
            <person name="Moran C."/>
            <person name="Bed'hom B."/>
            <person name="Abzhanov A."/>
            <person name="Burgess S.C."/>
            <person name="Cooksey A.M."/>
            <person name="Castoe T.A."/>
            <person name="Crawford N.G."/>
            <person name="Densmore L.D."/>
            <person name="Drew J.C."/>
            <person name="Edwards S.V."/>
            <person name="Faircloth B.C."/>
            <person name="Fujita M.K."/>
            <person name="Greenwold M.J."/>
            <person name="Hoffmann F.G."/>
            <person name="Howard J.M."/>
            <person name="Iguchi T."/>
            <person name="Janes D.E."/>
            <person name="Khan S.Y."/>
            <person name="Kohno S."/>
            <person name="de Koning A.J."/>
            <person name="Lance S.L."/>
            <person name="McCarthy F.M."/>
            <person name="McCormack J.E."/>
            <person name="Merchant M.E."/>
            <person name="Peterson D.G."/>
            <person name="Pollock D.D."/>
            <person name="Pourmand N."/>
            <person name="Raney B.J."/>
            <person name="Roessler K.A."/>
            <person name="Sanford J.R."/>
            <person name="Sawyer R.H."/>
            <person name="Schmidt C.J."/>
            <person name="Triplett E.W."/>
            <person name="Tuberville T.D."/>
            <person name="Venegas-Anaya M."/>
            <person name="Howard J.T."/>
            <person name="Jarvis E.D."/>
            <person name="Guillette L.J.Jr."/>
            <person name="Glenn T.C."/>
            <person name="Green R.E."/>
            <person name="Ray D.A."/>
        </authorList>
    </citation>
    <scope>NUCLEOTIDE SEQUENCE [LARGE SCALE GENOMIC DNA]</scope>
    <source>
        <strain evidence="1">KSC_2009_1</strain>
    </source>
</reference>
<organism evidence="1 2">
    <name type="scientific">Alligator mississippiensis</name>
    <name type="common">American alligator</name>
    <dbReference type="NCBI Taxonomy" id="8496"/>
    <lineage>
        <taxon>Eukaryota</taxon>
        <taxon>Metazoa</taxon>
        <taxon>Chordata</taxon>
        <taxon>Craniata</taxon>
        <taxon>Vertebrata</taxon>
        <taxon>Euteleostomi</taxon>
        <taxon>Archelosauria</taxon>
        <taxon>Archosauria</taxon>
        <taxon>Crocodylia</taxon>
        <taxon>Alligatoridae</taxon>
        <taxon>Alligatorinae</taxon>
        <taxon>Alligator</taxon>
    </lineage>
</organism>
<name>A0A151PDV2_ALLMI</name>
<proteinExistence type="predicted"/>